<organism evidence="8">
    <name type="scientific">Candidatus Thiothrix putei</name>
    <dbReference type="NCBI Taxonomy" id="3080811"/>
    <lineage>
        <taxon>Bacteria</taxon>
        <taxon>Pseudomonadati</taxon>
        <taxon>Pseudomonadota</taxon>
        <taxon>Gammaproteobacteria</taxon>
        <taxon>Thiotrichales</taxon>
        <taxon>Thiotrichaceae</taxon>
        <taxon>Thiothrix</taxon>
    </lineage>
</organism>
<dbReference type="AlphaFoldDB" id="A0AA95HHP7"/>
<gene>
    <name evidence="8" type="ORF">QJT81_08650</name>
</gene>
<evidence type="ECO:0000256" key="4">
    <source>
        <dbReference type="ARBA" id="ARBA00017099"/>
    </source>
</evidence>
<dbReference type="SUPFAM" id="SSF51735">
    <property type="entry name" value="NAD(P)-binding Rossmann-fold domains"/>
    <property type="match status" value="1"/>
</dbReference>
<dbReference type="Gene3D" id="3.40.50.720">
    <property type="entry name" value="NAD(P)-binding Rossmann-like Domain"/>
    <property type="match status" value="1"/>
</dbReference>
<protein>
    <recommendedName>
        <fullName evidence="4 6">dTDP-4-dehydrorhamnose reductase</fullName>
        <ecNumber evidence="3 6">1.1.1.133</ecNumber>
    </recommendedName>
</protein>
<dbReference type="PANTHER" id="PTHR10491">
    <property type="entry name" value="DTDP-4-DEHYDRORHAMNOSE REDUCTASE"/>
    <property type="match status" value="1"/>
</dbReference>
<comment type="function">
    <text evidence="6">Catalyzes the reduction of dTDP-6-deoxy-L-lyxo-4-hexulose to yield dTDP-L-rhamnose.</text>
</comment>
<evidence type="ECO:0000256" key="3">
    <source>
        <dbReference type="ARBA" id="ARBA00012929"/>
    </source>
</evidence>
<evidence type="ECO:0000256" key="1">
    <source>
        <dbReference type="ARBA" id="ARBA00004781"/>
    </source>
</evidence>
<dbReference type="PANTHER" id="PTHR10491:SF4">
    <property type="entry name" value="METHIONINE ADENOSYLTRANSFERASE 2 SUBUNIT BETA"/>
    <property type="match status" value="1"/>
</dbReference>
<dbReference type="GO" id="GO:0008831">
    <property type="term" value="F:dTDP-4-dehydrorhamnose reductase activity"/>
    <property type="evidence" value="ECO:0007669"/>
    <property type="project" value="UniProtKB-EC"/>
</dbReference>
<keyword evidence="6" id="KW-0560">Oxidoreductase</keyword>
<dbReference type="InterPro" id="IPR005913">
    <property type="entry name" value="dTDP_dehydrorham_reduct"/>
</dbReference>
<evidence type="ECO:0000256" key="6">
    <source>
        <dbReference type="RuleBase" id="RU364082"/>
    </source>
</evidence>
<evidence type="ECO:0000256" key="2">
    <source>
        <dbReference type="ARBA" id="ARBA00010944"/>
    </source>
</evidence>
<keyword evidence="6" id="KW-0521">NADP</keyword>
<reference evidence="8" key="1">
    <citation type="journal article" date="2023" name="Int. J. Mol. Sci.">
        <title>Metagenomics Revealed a New Genus 'Candidatus Thiocaldithrix dubininis' gen. nov., sp. nov. and a New Species 'Candidatus Thiothrix putei' sp. nov. in the Family Thiotrichaceae, Some Members of Which Have Traits of Both Na+- and H+-Motive Energetics.</title>
        <authorList>
            <person name="Ravin N.V."/>
            <person name="Muntyan M.S."/>
            <person name="Smolyakov D.D."/>
            <person name="Rudenko T.S."/>
            <person name="Beletsky A.V."/>
            <person name="Mardanov A.V."/>
            <person name="Grabovich M.Y."/>
        </authorList>
    </citation>
    <scope>NUCLEOTIDE SEQUENCE</scope>
    <source>
        <strain evidence="8">GKL-02</strain>
    </source>
</reference>
<comment type="catalytic activity">
    <reaction evidence="5 6">
        <text>dTDP-beta-L-rhamnose + NADP(+) = dTDP-4-dehydro-beta-L-rhamnose + NADPH + H(+)</text>
        <dbReference type="Rhea" id="RHEA:21796"/>
        <dbReference type="ChEBI" id="CHEBI:15378"/>
        <dbReference type="ChEBI" id="CHEBI:57510"/>
        <dbReference type="ChEBI" id="CHEBI:57783"/>
        <dbReference type="ChEBI" id="CHEBI:58349"/>
        <dbReference type="ChEBI" id="CHEBI:62830"/>
        <dbReference type="EC" id="1.1.1.133"/>
    </reaction>
</comment>
<feature type="domain" description="RmlD-like substrate binding" evidence="7">
    <location>
        <begin position="14"/>
        <end position="98"/>
    </location>
</feature>
<dbReference type="Proteomes" id="UP001301326">
    <property type="component" value="Chromosome"/>
</dbReference>
<evidence type="ECO:0000259" key="7">
    <source>
        <dbReference type="Pfam" id="PF04321"/>
    </source>
</evidence>
<comment type="cofactor">
    <cofactor evidence="6">
        <name>Mg(2+)</name>
        <dbReference type="ChEBI" id="CHEBI:18420"/>
    </cofactor>
    <text evidence="6">Binds 1 Mg(2+) ion per monomer.</text>
</comment>
<dbReference type="InterPro" id="IPR029903">
    <property type="entry name" value="RmlD-like-bd"/>
</dbReference>
<reference evidence="8" key="2">
    <citation type="submission" date="2023-04" db="EMBL/GenBank/DDBJ databases">
        <authorList>
            <person name="Beletskiy A.V."/>
            <person name="Mardanov A.V."/>
            <person name="Ravin N.V."/>
        </authorList>
    </citation>
    <scope>NUCLEOTIDE SEQUENCE</scope>
    <source>
        <strain evidence="8">GKL-02</strain>
    </source>
</reference>
<sequence length="104" mass="11397">MNHQFLPRNESLIKVLVTGANGQLGFELKATCPSKYMLIATDADILDITQPLQIEAALNKYKPDIIVNAAAYTAVDKAETDQVNAWRINATAPELLSDLQNPTN</sequence>
<proteinExistence type="inferred from homology"/>
<accession>A0AA95HHP7</accession>
<evidence type="ECO:0000256" key="5">
    <source>
        <dbReference type="ARBA" id="ARBA00048200"/>
    </source>
</evidence>
<comment type="pathway">
    <text evidence="1 6">Carbohydrate biosynthesis; dTDP-L-rhamnose biosynthesis.</text>
</comment>
<dbReference type="Pfam" id="PF04321">
    <property type="entry name" value="RmlD_sub_bind"/>
    <property type="match status" value="1"/>
</dbReference>
<dbReference type="InterPro" id="IPR036291">
    <property type="entry name" value="NAD(P)-bd_dom_sf"/>
</dbReference>
<dbReference type="KEGG" id="tput:QJT81_08650"/>
<evidence type="ECO:0000313" key="8">
    <source>
        <dbReference type="EMBL" id="WGZ96028.1"/>
    </source>
</evidence>
<dbReference type="EMBL" id="CP124756">
    <property type="protein sequence ID" value="WGZ96028.1"/>
    <property type="molecule type" value="Genomic_DNA"/>
</dbReference>
<name>A0AA95HHP7_9GAMM</name>
<comment type="similarity">
    <text evidence="2 6">Belongs to the dTDP-4-dehydrorhamnose reductase family.</text>
</comment>
<dbReference type="EC" id="1.1.1.133" evidence="3 6"/>